<dbReference type="GO" id="GO:0008239">
    <property type="term" value="F:dipeptidyl-peptidase activity"/>
    <property type="evidence" value="ECO:0007669"/>
    <property type="project" value="TreeGrafter"/>
</dbReference>
<dbReference type="Proteomes" id="UP000002320">
    <property type="component" value="Unassembled WGS sequence"/>
</dbReference>
<accession>B0XH18</accession>
<dbReference type="VEuPathDB" id="VectorBase:CQUJHB007438"/>
<dbReference type="PANTHER" id="PTHR11010:SF117">
    <property type="entry name" value="SERINE PROTEASE 16"/>
    <property type="match status" value="1"/>
</dbReference>
<keyword evidence="7" id="KW-0121">Carboxypeptidase</keyword>
<keyword evidence="4" id="KW-0378">Hydrolase</keyword>
<feature type="chain" id="PRO_5011409405" evidence="6">
    <location>
        <begin position="21"/>
        <end position="366"/>
    </location>
</feature>
<dbReference type="EMBL" id="DS233085">
    <property type="protein sequence ID" value="EDS27986.1"/>
    <property type="molecule type" value="Genomic_DNA"/>
</dbReference>
<reference evidence="7" key="1">
    <citation type="submission" date="2007-03" db="EMBL/GenBank/DDBJ databases">
        <title>Annotation of Culex pipiens quinquefasciatus.</title>
        <authorList>
            <consortium name="The Broad Institute Genome Sequencing Platform"/>
            <person name="Atkinson P.W."/>
            <person name="Hemingway J."/>
            <person name="Christensen B.M."/>
            <person name="Higgs S."/>
            <person name="Kodira C."/>
            <person name="Hannick L."/>
            <person name="Megy K."/>
            <person name="O'Leary S."/>
            <person name="Pearson M."/>
            <person name="Haas B.J."/>
            <person name="Mauceli E."/>
            <person name="Wortman J.R."/>
            <person name="Lee N.H."/>
            <person name="Guigo R."/>
            <person name="Stanke M."/>
            <person name="Alvarado L."/>
            <person name="Amedeo P."/>
            <person name="Antoine C.H."/>
            <person name="Arensburger P."/>
            <person name="Bidwell S.L."/>
            <person name="Crawford M."/>
            <person name="Camaro F."/>
            <person name="Devon K."/>
            <person name="Engels R."/>
            <person name="Hammond M."/>
            <person name="Howarth C."/>
            <person name="Koehrsen M."/>
            <person name="Lawson D."/>
            <person name="Montgomery P."/>
            <person name="Nene V."/>
            <person name="Nusbaum C."/>
            <person name="Puiu D."/>
            <person name="Romero-Severson J."/>
            <person name="Severson D.W."/>
            <person name="Shumway M."/>
            <person name="Sisk P."/>
            <person name="Stolte C."/>
            <person name="Zeng Q."/>
            <person name="Eisenstadt E."/>
            <person name="Fraser-Liggett C."/>
            <person name="Strausberg R."/>
            <person name="Galagan J."/>
            <person name="Birren B."/>
            <person name="Collins F.H."/>
        </authorList>
    </citation>
    <scope>NUCLEOTIDE SEQUENCE [LARGE SCALE GENOMIC DNA]</scope>
    <source>
        <strain evidence="7">JHB</strain>
    </source>
</reference>
<evidence type="ECO:0000256" key="1">
    <source>
        <dbReference type="ARBA" id="ARBA00011079"/>
    </source>
</evidence>
<dbReference type="PANTHER" id="PTHR11010">
    <property type="entry name" value="PROTEASE S28 PRO-X CARBOXYPEPTIDASE-RELATED"/>
    <property type="match status" value="1"/>
</dbReference>
<gene>
    <name evidence="8" type="primary">6052715</name>
    <name evidence="7" type="ORF">CpipJ_CPIJ018415</name>
</gene>
<dbReference type="AlphaFoldDB" id="B0XH18"/>
<dbReference type="InterPro" id="IPR008758">
    <property type="entry name" value="Peptidase_S28"/>
</dbReference>
<reference evidence="8" key="2">
    <citation type="submission" date="2020-05" db="UniProtKB">
        <authorList>
            <consortium name="EnsemblMetazoa"/>
        </authorList>
    </citation>
    <scope>IDENTIFICATION</scope>
    <source>
        <strain evidence="8">JHB</strain>
    </source>
</reference>
<dbReference type="EnsemblMetazoa" id="CPIJ018415-RA">
    <property type="protein sequence ID" value="CPIJ018415-PA"/>
    <property type="gene ID" value="CPIJ018415"/>
</dbReference>
<dbReference type="SUPFAM" id="SSF53474">
    <property type="entry name" value="alpha/beta-Hydrolases"/>
    <property type="match status" value="1"/>
</dbReference>
<protein>
    <submittedName>
        <fullName evidence="7">Prolylcarboxypeptidase</fullName>
    </submittedName>
</protein>
<dbReference type="HOGENOM" id="CLU_757050_0_0_1"/>
<dbReference type="GO" id="GO:0070008">
    <property type="term" value="F:serine-type exopeptidase activity"/>
    <property type="evidence" value="ECO:0007669"/>
    <property type="project" value="InterPro"/>
</dbReference>
<dbReference type="Gene3D" id="3.40.50.1820">
    <property type="entry name" value="alpha/beta hydrolase"/>
    <property type="match status" value="1"/>
</dbReference>
<dbReference type="MEROPS" id="S28.003"/>
<dbReference type="GO" id="GO:0006508">
    <property type="term" value="P:proteolysis"/>
    <property type="evidence" value="ECO:0007669"/>
    <property type="project" value="UniProtKB-KW"/>
</dbReference>
<dbReference type="OrthoDB" id="1735038at2759"/>
<evidence type="ECO:0000256" key="6">
    <source>
        <dbReference type="SAM" id="SignalP"/>
    </source>
</evidence>
<comment type="similarity">
    <text evidence="1">Belongs to the peptidase S28 family.</text>
</comment>
<dbReference type="eggNOG" id="KOG2182">
    <property type="taxonomic scope" value="Eukaryota"/>
</dbReference>
<dbReference type="GO" id="GO:0004180">
    <property type="term" value="F:carboxypeptidase activity"/>
    <property type="evidence" value="ECO:0007669"/>
    <property type="project" value="UniProtKB-KW"/>
</dbReference>
<keyword evidence="2" id="KW-0645">Protease</keyword>
<name>B0XH18_CULQU</name>
<sequence>MRSFSTVAILLACLGCQVYGDRSFWRGKKFSQDGPSRNALLREVSGDVKTLWFDQLLDHNDPTNAATWKQRYYVNDAYFDDRTSGPVFLMIGGEGEATARWMNEGAWIRYAKEHGALCFQLEHRFYGKSHPTGDLSTANLGYLTSEQALADLAYFVEAMNEKYQLTAQNRWIAFGGSYPGSLAAWLREKYPYLVHGSVSSSGPLLAKIDFKEYFQVVVNSLQSYSPQCVEDVRNAMGQVETLLKHMIGQRSINEKFKLCDPVEKSISNSLDIASLFEAVAGNFAGVVQYNKDNILPHRRTRIVLPEASQQHRKFVLRRSVRIGAHIQPDLDDVPGHGAHVQNLVIFGDAHAGELTPQLADGHVLHL</sequence>
<organism>
    <name type="scientific">Culex quinquefasciatus</name>
    <name type="common">Southern house mosquito</name>
    <name type="synonym">Culex pungens</name>
    <dbReference type="NCBI Taxonomy" id="7176"/>
    <lineage>
        <taxon>Eukaryota</taxon>
        <taxon>Metazoa</taxon>
        <taxon>Ecdysozoa</taxon>
        <taxon>Arthropoda</taxon>
        <taxon>Hexapoda</taxon>
        <taxon>Insecta</taxon>
        <taxon>Pterygota</taxon>
        <taxon>Neoptera</taxon>
        <taxon>Endopterygota</taxon>
        <taxon>Diptera</taxon>
        <taxon>Nematocera</taxon>
        <taxon>Culicoidea</taxon>
        <taxon>Culicidae</taxon>
        <taxon>Culicinae</taxon>
        <taxon>Culicini</taxon>
        <taxon>Culex</taxon>
        <taxon>Culex</taxon>
    </lineage>
</organism>
<dbReference type="Pfam" id="PF05577">
    <property type="entry name" value="Peptidase_S28"/>
    <property type="match status" value="1"/>
</dbReference>
<dbReference type="InParanoid" id="B0XH18"/>
<proteinExistence type="inferred from homology"/>
<evidence type="ECO:0000256" key="2">
    <source>
        <dbReference type="ARBA" id="ARBA00022670"/>
    </source>
</evidence>
<dbReference type="KEGG" id="cqu:CpipJ_CPIJ018415"/>
<evidence type="ECO:0000256" key="4">
    <source>
        <dbReference type="ARBA" id="ARBA00022801"/>
    </source>
</evidence>
<feature type="signal peptide" evidence="6">
    <location>
        <begin position="1"/>
        <end position="20"/>
    </location>
</feature>
<evidence type="ECO:0000313" key="7">
    <source>
        <dbReference type="EMBL" id="EDS27986.1"/>
    </source>
</evidence>
<dbReference type="ESTHER" id="culqu-b0wjz7">
    <property type="family name" value="Prolylcarboxypeptidase"/>
</dbReference>
<dbReference type="InterPro" id="IPR029058">
    <property type="entry name" value="AB_hydrolase_fold"/>
</dbReference>
<evidence type="ECO:0000256" key="3">
    <source>
        <dbReference type="ARBA" id="ARBA00022729"/>
    </source>
</evidence>
<keyword evidence="3 6" id="KW-0732">Signal</keyword>
<evidence type="ECO:0000256" key="5">
    <source>
        <dbReference type="ARBA" id="ARBA00023180"/>
    </source>
</evidence>
<evidence type="ECO:0000313" key="9">
    <source>
        <dbReference type="Proteomes" id="UP000002320"/>
    </source>
</evidence>
<dbReference type="OMA" id="HIVDMAS"/>
<keyword evidence="9" id="KW-1185">Reference proteome</keyword>
<dbReference type="VEuPathDB" id="VectorBase:CPIJ018415"/>
<keyword evidence="5" id="KW-0325">Glycoprotein</keyword>
<evidence type="ECO:0000313" key="8">
    <source>
        <dbReference type="EnsemblMetazoa" id="CPIJ018415-PA"/>
    </source>
</evidence>